<comment type="caution">
    <text evidence="10">The sequence shown here is derived from an EMBL/GenBank/DDBJ whole genome shotgun (WGS) entry which is preliminary data.</text>
</comment>
<sequence length="516" mass="56805">MASNVIGAARTPSEPEPEDLNTSEVRRVAAAAPPPRRSDWRAKYARLLTLSDFVVLMAVVFGTQLFWFGIGGARVSIREDARLSVVSYWLFSAGLVVLWMWSLSLIDSRTDRVFGTGSTEYIRIISVSTRLFGIIAIVAFLLRVDVARGYLLISLPLGVAVLLLERRIWRQWLIARRRRGEFSARVLLVGSERSVAQIGQALQRVPSAGYHVVGACVPGGRTRAGDRVDGLDIPVLGDVSAIASVLRAASADTVAITSTDDLPPSSVKRISWELEAGRQHLVLAPSIVDVVGPRIQTRPVAGLPLIHVETPRYSKGQRVVKRSADLVLATIAVIVLSPVMLAIAAAIRVTSRGPALFLQTRVGLDGREFRMVKFRTMVHNAEELLTGLRARQDAGNEVLFKMHRDPRATRIGGFLRRYSLDELPQLFNVLTGSMSLVGPRPPLPREVRKYADHVHRRFMVKPGITGLWQVSGRSSLSWEESVRLDLSYVENWTLVGDLVILFRTARAALRPGGTAA</sequence>
<name>A0A7X0KUD3_9MICO</name>
<dbReference type="GO" id="GO:0016780">
    <property type="term" value="F:phosphotransferase activity, for other substituted phosphate groups"/>
    <property type="evidence" value="ECO:0007669"/>
    <property type="project" value="TreeGrafter"/>
</dbReference>
<comment type="similarity">
    <text evidence="2">Belongs to the bacterial sugar transferase family.</text>
</comment>
<keyword evidence="4 8" id="KW-0812">Transmembrane</keyword>
<dbReference type="AlphaFoldDB" id="A0A7X0KUD3"/>
<evidence type="ECO:0000256" key="8">
    <source>
        <dbReference type="SAM" id="Phobius"/>
    </source>
</evidence>
<evidence type="ECO:0000259" key="9">
    <source>
        <dbReference type="Pfam" id="PF02397"/>
    </source>
</evidence>
<evidence type="ECO:0000256" key="6">
    <source>
        <dbReference type="ARBA" id="ARBA00023136"/>
    </source>
</evidence>
<dbReference type="Proteomes" id="UP000537775">
    <property type="component" value="Unassembled WGS sequence"/>
</dbReference>
<reference evidence="10 11" key="1">
    <citation type="submission" date="2020-08" db="EMBL/GenBank/DDBJ databases">
        <title>Sequencing the genomes of 1000 actinobacteria strains.</title>
        <authorList>
            <person name="Klenk H.-P."/>
        </authorList>
    </citation>
    <scope>NUCLEOTIDE SEQUENCE [LARGE SCALE GENOMIC DNA]</scope>
    <source>
        <strain evidence="10 11">DSM 12511</strain>
    </source>
</reference>
<dbReference type="Pfam" id="PF02397">
    <property type="entry name" value="Bac_transf"/>
    <property type="match status" value="1"/>
</dbReference>
<proteinExistence type="inferred from homology"/>
<evidence type="ECO:0000256" key="2">
    <source>
        <dbReference type="ARBA" id="ARBA00006464"/>
    </source>
</evidence>
<keyword evidence="6 8" id="KW-0472">Membrane</keyword>
<keyword evidence="3 10" id="KW-0808">Transferase</keyword>
<dbReference type="InterPro" id="IPR017475">
    <property type="entry name" value="EPS_sugar_tfrase"/>
</dbReference>
<dbReference type="NCBIfam" id="TIGR03025">
    <property type="entry name" value="EPS_sugtrans"/>
    <property type="match status" value="1"/>
</dbReference>
<feature type="transmembrane region" description="Helical" evidence="8">
    <location>
        <begin position="47"/>
        <end position="68"/>
    </location>
</feature>
<organism evidence="10 11">
    <name type="scientific">Microbacterium thalassium</name>
    <dbReference type="NCBI Taxonomy" id="362649"/>
    <lineage>
        <taxon>Bacteria</taxon>
        <taxon>Bacillati</taxon>
        <taxon>Actinomycetota</taxon>
        <taxon>Actinomycetes</taxon>
        <taxon>Micrococcales</taxon>
        <taxon>Microbacteriaceae</taxon>
        <taxon>Microbacterium</taxon>
    </lineage>
</organism>
<evidence type="ECO:0000256" key="3">
    <source>
        <dbReference type="ARBA" id="ARBA00022679"/>
    </source>
</evidence>
<dbReference type="PANTHER" id="PTHR30576">
    <property type="entry name" value="COLANIC BIOSYNTHESIS UDP-GLUCOSE LIPID CARRIER TRANSFERASE"/>
    <property type="match status" value="1"/>
</dbReference>
<evidence type="ECO:0000313" key="10">
    <source>
        <dbReference type="EMBL" id="MBB6391009.1"/>
    </source>
</evidence>
<dbReference type="RefSeq" id="WP_309297727.1">
    <property type="nucleotide sequence ID" value="NZ_BAAAJR010000010.1"/>
</dbReference>
<gene>
    <name evidence="10" type="ORF">HD594_001322</name>
</gene>
<dbReference type="EMBL" id="JACHML010000001">
    <property type="protein sequence ID" value="MBB6391009.1"/>
    <property type="molecule type" value="Genomic_DNA"/>
</dbReference>
<dbReference type="Pfam" id="PF13727">
    <property type="entry name" value="CoA_binding_3"/>
    <property type="match status" value="1"/>
</dbReference>
<keyword evidence="11" id="KW-1185">Reference proteome</keyword>
<accession>A0A7X0KUD3</accession>
<feature type="transmembrane region" description="Helical" evidence="8">
    <location>
        <begin position="150"/>
        <end position="169"/>
    </location>
</feature>
<comment type="subcellular location">
    <subcellularLocation>
        <location evidence="1">Membrane</location>
        <topology evidence="1">Multi-pass membrane protein</topology>
    </subcellularLocation>
</comment>
<feature type="domain" description="Bacterial sugar transferase" evidence="9">
    <location>
        <begin position="321"/>
        <end position="509"/>
    </location>
</feature>
<feature type="region of interest" description="Disordered" evidence="7">
    <location>
        <begin position="1"/>
        <end position="32"/>
    </location>
</feature>
<evidence type="ECO:0000256" key="4">
    <source>
        <dbReference type="ARBA" id="ARBA00022692"/>
    </source>
</evidence>
<evidence type="ECO:0000256" key="5">
    <source>
        <dbReference type="ARBA" id="ARBA00022989"/>
    </source>
</evidence>
<evidence type="ECO:0000256" key="7">
    <source>
        <dbReference type="SAM" id="MobiDB-lite"/>
    </source>
</evidence>
<feature type="transmembrane region" description="Helical" evidence="8">
    <location>
        <begin position="127"/>
        <end position="144"/>
    </location>
</feature>
<dbReference type="InterPro" id="IPR003362">
    <property type="entry name" value="Bact_transf"/>
</dbReference>
<evidence type="ECO:0000313" key="11">
    <source>
        <dbReference type="Proteomes" id="UP000537775"/>
    </source>
</evidence>
<dbReference type="GO" id="GO:0016020">
    <property type="term" value="C:membrane"/>
    <property type="evidence" value="ECO:0007669"/>
    <property type="project" value="UniProtKB-SubCell"/>
</dbReference>
<dbReference type="PANTHER" id="PTHR30576:SF10">
    <property type="entry name" value="SLL5057 PROTEIN"/>
    <property type="match status" value="1"/>
</dbReference>
<feature type="transmembrane region" description="Helical" evidence="8">
    <location>
        <begin position="88"/>
        <end position="106"/>
    </location>
</feature>
<feature type="transmembrane region" description="Helical" evidence="8">
    <location>
        <begin position="326"/>
        <end position="347"/>
    </location>
</feature>
<protein>
    <submittedName>
        <fullName evidence="10">Exopolysaccharide biosynthesis polyprenyl glycosylphosphotransferase</fullName>
    </submittedName>
</protein>
<evidence type="ECO:0000256" key="1">
    <source>
        <dbReference type="ARBA" id="ARBA00004141"/>
    </source>
</evidence>
<keyword evidence="5 8" id="KW-1133">Transmembrane helix</keyword>